<dbReference type="PIRSF" id="PIRSF028763">
    <property type="entry name" value="RNA_pol_Rpc34"/>
    <property type="match status" value="1"/>
</dbReference>
<keyword evidence="3 6" id="KW-0240">DNA-directed RNA polymerase</keyword>
<sequence>MSKLEEQSEELYQKALVAAVASTEGKAKIFTSEELIALGVVGKVEDLMGLVQGLLNDQLIRLLHLDHKVLYALRSRDVAEKLRRLSGDELMVYSHVESSGTNGAWTKNLKIKTGLVQTVINKVIKTLESKTLIKSVKNIKNPTQKSYILSHLDPGEDVRGGPWHTDGELDMEMIGITADMCVRFIESKSWVKGHIKVERHRSISPLPSLSDNPDSGGSAGTKRKRTTDTDDIEDLHLKHGQRSHVKIETQIAHPPGYDNYPTVQSVLAFVQQTGFLKTSASLTQEDIQGLLDVLALDGRIEKVGVSGYRTVKGIKGATDAMKNGYTGGSVADAGEEGEGTGLTQTPCGRCPVYNLCQEGGPVNPQNCEYYELWLKA</sequence>
<evidence type="ECO:0000256" key="5">
    <source>
        <dbReference type="ARBA" id="ARBA00023242"/>
    </source>
</evidence>
<dbReference type="InterPro" id="IPR036388">
    <property type="entry name" value="WH-like_DNA-bd_sf"/>
</dbReference>
<dbReference type="PANTHER" id="PTHR12780">
    <property type="entry name" value="RNA POLYMERASE III DNA DIRECTED , 39KD SUBUNIT-RELATED"/>
    <property type="match status" value="1"/>
</dbReference>
<evidence type="ECO:0000313" key="8">
    <source>
        <dbReference type="EMBL" id="KAF2151676.1"/>
    </source>
</evidence>
<accession>A0A9P4MLF1</accession>
<evidence type="ECO:0000256" key="6">
    <source>
        <dbReference type="PIRNR" id="PIRNR028763"/>
    </source>
</evidence>
<evidence type="ECO:0000256" key="3">
    <source>
        <dbReference type="ARBA" id="ARBA00022478"/>
    </source>
</evidence>
<evidence type="ECO:0000256" key="7">
    <source>
        <dbReference type="SAM" id="MobiDB-lite"/>
    </source>
</evidence>
<dbReference type="GO" id="GO:0005666">
    <property type="term" value="C:RNA polymerase III complex"/>
    <property type="evidence" value="ECO:0007669"/>
    <property type="project" value="UniProtKB-UniRule"/>
</dbReference>
<comment type="subcellular location">
    <subcellularLocation>
        <location evidence="1 6">Nucleus</location>
    </subcellularLocation>
</comment>
<evidence type="ECO:0000313" key="9">
    <source>
        <dbReference type="Proteomes" id="UP000799439"/>
    </source>
</evidence>
<dbReference type="OrthoDB" id="613763at2759"/>
<dbReference type="InterPro" id="IPR036390">
    <property type="entry name" value="WH_DNA-bd_sf"/>
</dbReference>
<reference evidence="8" key="1">
    <citation type="journal article" date="2020" name="Stud. Mycol.">
        <title>101 Dothideomycetes genomes: a test case for predicting lifestyles and emergence of pathogens.</title>
        <authorList>
            <person name="Haridas S."/>
            <person name="Albert R."/>
            <person name="Binder M."/>
            <person name="Bloem J."/>
            <person name="Labutti K."/>
            <person name="Salamov A."/>
            <person name="Andreopoulos B."/>
            <person name="Baker S."/>
            <person name="Barry K."/>
            <person name="Bills G."/>
            <person name="Bluhm B."/>
            <person name="Cannon C."/>
            <person name="Castanera R."/>
            <person name="Culley D."/>
            <person name="Daum C."/>
            <person name="Ezra D."/>
            <person name="Gonzalez J."/>
            <person name="Henrissat B."/>
            <person name="Kuo A."/>
            <person name="Liang C."/>
            <person name="Lipzen A."/>
            <person name="Lutzoni F."/>
            <person name="Magnuson J."/>
            <person name="Mondo S."/>
            <person name="Nolan M."/>
            <person name="Ohm R."/>
            <person name="Pangilinan J."/>
            <person name="Park H.-J."/>
            <person name="Ramirez L."/>
            <person name="Alfaro M."/>
            <person name="Sun H."/>
            <person name="Tritt A."/>
            <person name="Yoshinaga Y."/>
            <person name="Zwiers L.-H."/>
            <person name="Turgeon B."/>
            <person name="Goodwin S."/>
            <person name="Spatafora J."/>
            <person name="Crous P."/>
            <person name="Grigoriev I."/>
        </authorList>
    </citation>
    <scope>NUCLEOTIDE SEQUENCE</scope>
    <source>
        <strain evidence="8">CBS 260.36</strain>
    </source>
</reference>
<organism evidence="8 9">
    <name type="scientific">Myriangium duriaei CBS 260.36</name>
    <dbReference type="NCBI Taxonomy" id="1168546"/>
    <lineage>
        <taxon>Eukaryota</taxon>
        <taxon>Fungi</taxon>
        <taxon>Dikarya</taxon>
        <taxon>Ascomycota</taxon>
        <taxon>Pezizomycotina</taxon>
        <taxon>Dothideomycetes</taxon>
        <taxon>Dothideomycetidae</taxon>
        <taxon>Myriangiales</taxon>
        <taxon>Myriangiaceae</taxon>
        <taxon>Myriangium</taxon>
    </lineage>
</organism>
<dbReference type="Pfam" id="PF05158">
    <property type="entry name" value="RNA_pol_Rpc34"/>
    <property type="match status" value="1"/>
</dbReference>
<dbReference type="AlphaFoldDB" id="A0A9P4MLF1"/>
<dbReference type="GO" id="GO:0005737">
    <property type="term" value="C:cytoplasm"/>
    <property type="evidence" value="ECO:0007669"/>
    <property type="project" value="UniProtKB-ARBA"/>
</dbReference>
<dbReference type="Proteomes" id="UP000799439">
    <property type="component" value="Unassembled WGS sequence"/>
</dbReference>
<comment type="caution">
    <text evidence="8">The sequence shown here is derived from an EMBL/GenBank/DDBJ whole genome shotgun (WGS) entry which is preliminary data.</text>
</comment>
<feature type="region of interest" description="Disordered" evidence="7">
    <location>
        <begin position="202"/>
        <end position="231"/>
    </location>
</feature>
<comment type="similarity">
    <text evidence="2 6">Belongs to the eukaryotic RPC34/RPC39 RNA polymerase subunit family.</text>
</comment>
<dbReference type="EMBL" id="ML996087">
    <property type="protein sequence ID" value="KAF2151676.1"/>
    <property type="molecule type" value="Genomic_DNA"/>
</dbReference>
<keyword evidence="4 6" id="KW-0804">Transcription</keyword>
<protein>
    <recommendedName>
        <fullName evidence="6">DNA-directed RNA polymerase III subunit RPC6</fullName>
        <shortName evidence="6">RNA polymerase III subunit C6</shortName>
    </recommendedName>
</protein>
<keyword evidence="9" id="KW-1185">Reference proteome</keyword>
<evidence type="ECO:0000256" key="2">
    <source>
        <dbReference type="ARBA" id="ARBA00011038"/>
    </source>
</evidence>
<evidence type="ECO:0000256" key="4">
    <source>
        <dbReference type="ARBA" id="ARBA00023163"/>
    </source>
</evidence>
<dbReference type="InterPro" id="IPR016049">
    <property type="entry name" value="RNA_pol_Rpc34-like"/>
</dbReference>
<evidence type="ECO:0000256" key="1">
    <source>
        <dbReference type="ARBA" id="ARBA00004123"/>
    </source>
</evidence>
<comment type="function">
    <text evidence="6">DNA-dependent RNA polymerase catalyzes the transcription of DNA into RNA using the four ribonucleoside triphosphates as substrates. Specific peripheric component of RNA polymerase III which synthesizes small RNAs, such as 5S rRNA and tRNAs.</text>
</comment>
<keyword evidence="5 6" id="KW-0539">Nucleus</keyword>
<dbReference type="InterPro" id="IPR007832">
    <property type="entry name" value="RNA_pol_Rpc34"/>
</dbReference>
<dbReference type="SUPFAM" id="SSF46785">
    <property type="entry name" value="Winged helix' DNA-binding domain"/>
    <property type="match status" value="1"/>
</dbReference>
<proteinExistence type="inferred from homology"/>
<feature type="compositionally biased region" description="Low complexity" evidence="7">
    <location>
        <begin position="203"/>
        <end position="215"/>
    </location>
</feature>
<dbReference type="GO" id="GO:0005654">
    <property type="term" value="C:nucleoplasm"/>
    <property type="evidence" value="ECO:0007669"/>
    <property type="project" value="UniProtKB-ARBA"/>
</dbReference>
<dbReference type="GO" id="GO:0006383">
    <property type="term" value="P:transcription by RNA polymerase III"/>
    <property type="evidence" value="ECO:0007669"/>
    <property type="project" value="UniProtKB-UniRule"/>
</dbReference>
<name>A0A9P4MLF1_9PEZI</name>
<dbReference type="Gene3D" id="1.10.10.10">
    <property type="entry name" value="Winged helix-like DNA-binding domain superfamily/Winged helix DNA-binding domain"/>
    <property type="match status" value="1"/>
</dbReference>
<gene>
    <name evidence="8" type="ORF">K461DRAFT_279161</name>
</gene>
<dbReference type="FunFam" id="1.10.10.10:FF:000116">
    <property type="entry name" value="DNA-directed RNA polymerase III subunit RPC6"/>
    <property type="match status" value="1"/>
</dbReference>